<protein>
    <submittedName>
        <fullName evidence="1">Uncharacterized protein</fullName>
    </submittedName>
</protein>
<gene>
    <name evidence="1" type="ORF">DCAF_LOCUS6597</name>
</gene>
<evidence type="ECO:0000313" key="1">
    <source>
        <dbReference type="EMBL" id="CAK7328854.1"/>
    </source>
</evidence>
<accession>A0AAV1R8N8</accession>
<dbReference type="Proteomes" id="UP001314170">
    <property type="component" value="Unassembled WGS sequence"/>
</dbReference>
<keyword evidence="2" id="KW-1185">Reference proteome</keyword>
<dbReference type="EMBL" id="CAWUPB010000903">
    <property type="protein sequence ID" value="CAK7328854.1"/>
    <property type="molecule type" value="Genomic_DNA"/>
</dbReference>
<evidence type="ECO:0000313" key="2">
    <source>
        <dbReference type="Proteomes" id="UP001314170"/>
    </source>
</evidence>
<name>A0AAV1R8N8_9ROSI</name>
<dbReference type="AlphaFoldDB" id="A0AAV1R8N8"/>
<sequence length="72" mass="8048">MHHVLLESSFGLREVSEGCGEMLDNLGKLGLTSHTQSFCFGYLTETKKTIEVEIQPESRHLACLQVATHVME</sequence>
<proteinExistence type="predicted"/>
<organism evidence="1 2">
    <name type="scientific">Dovyalis caffra</name>
    <dbReference type="NCBI Taxonomy" id="77055"/>
    <lineage>
        <taxon>Eukaryota</taxon>
        <taxon>Viridiplantae</taxon>
        <taxon>Streptophyta</taxon>
        <taxon>Embryophyta</taxon>
        <taxon>Tracheophyta</taxon>
        <taxon>Spermatophyta</taxon>
        <taxon>Magnoliopsida</taxon>
        <taxon>eudicotyledons</taxon>
        <taxon>Gunneridae</taxon>
        <taxon>Pentapetalae</taxon>
        <taxon>rosids</taxon>
        <taxon>fabids</taxon>
        <taxon>Malpighiales</taxon>
        <taxon>Salicaceae</taxon>
        <taxon>Flacourtieae</taxon>
        <taxon>Dovyalis</taxon>
    </lineage>
</organism>
<comment type="caution">
    <text evidence="1">The sequence shown here is derived from an EMBL/GenBank/DDBJ whole genome shotgun (WGS) entry which is preliminary data.</text>
</comment>
<reference evidence="1 2" key="1">
    <citation type="submission" date="2024-01" db="EMBL/GenBank/DDBJ databases">
        <authorList>
            <person name="Waweru B."/>
        </authorList>
    </citation>
    <scope>NUCLEOTIDE SEQUENCE [LARGE SCALE GENOMIC DNA]</scope>
</reference>